<dbReference type="PANTHER" id="PTHR47468">
    <property type="entry name" value="OS08G0130000 PROTEIN"/>
    <property type="match status" value="1"/>
</dbReference>
<evidence type="ECO:0000313" key="2">
    <source>
        <dbReference type="Proteomes" id="UP000028999"/>
    </source>
</evidence>
<accession>A0A078HZJ1</accession>
<name>A0A078HZJ1_BRANA</name>
<protein>
    <submittedName>
        <fullName evidence="1">BnaC03g64990D protein</fullName>
    </submittedName>
</protein>
<dbReference type="OMA" id="HWFLAEN"/>
<dbReference type="STRING" id="3708.A0A078HZJ1"/>
<evidence type="ECO:0000313" key="1">
    <source>
        <dbReference type="EMBL" id="CDY42178.1"/>
    </source>
</evidence>
<organism evidence="1 2">
    <name type="scientific">Brassica napus</name>
    <name type="common">Rape</name>
    <dbReference type="NCBI Taxonomy" id="3708"/>
    <lineage>
        <taxon>Eukaryota</taxon>
        <taxon>Viridiplantae</taxon>
        <taxon>Streptophyta</taxon>
        <taxon>Embryophyta</taxon>
        <taxon>Tracheophyta</taxon>
        <taxon>Spermatophyta</taxon>
        <taxon>Magnoliopsida</taxon>
        <taxon>eudicotyledons</taxon>
        <taxon>Gunneridae</taxon>
        <taxon>Pentapetalae</taxon>
        <taxon>rosids</taxon>
        <taxon>malvids</taxon>
        <taxon>Brassicales</taxon>
        <taxon>Brassicaceae</taxon>
        <taxon>Brassiceae</taxon>
        <taxon>Brassica</taxon>
    </lineage>
</organism>
<proteinExistence type="predicted"/>
<keyword evidence="2" id="KW-1185">Reference proteome</keyword>
<sequence length="211" mass="24202">MAFVLRSLSLRLLDDKKVPKIASQLAVQVIAHAKQVFPRVKEKCSTKHWFLAENINCLEELIGRLRRLEENGIIANHVTAIQAGLDSWQAKQSSFTFISHNQRTLLYSSHRTLTKLFFWMNVGGVPWTGQNKPKLGDVFRNFMYICLIMLAVVYSKINKKPPTLSTMLNPGLDTYRLLYIISQNKSSKPDQTLKFTNVLLKLTGLFTQYIK</sequence>
<dbReference type="PANTHER" id="PTHR47468:SF1">
    <property type="entry name" value="OS08G0130000 PROTEIN"/>
    <property type="match status" value="1"/>
</dbReference>
<dbReference type="Proteomes" id="UP000028999">
    <property type="component" value="Unassembled WGS sequence"/>
</dbReference>
<dbReference type="PaxDb" id="3708-A0A078HZJ1"/>
<gene>
    <name evidence="1" type="primary">BnaC03g64990D</name>
    <name evidence="1" type="ORF">GSBRNA2T00074374001</name>
</gene>
<dbReference type="Gramene" id="CDY42178">
    <property type="protein sequence ID" value="CDY42178"/>
    <property type="gene ID" value="GSBRNA2T00074374001"/>
</dbReference>
<dbReference type="EMBL" id="LK032517">
    <property type="protein sequence ID" value="CDY42178.1"/>
    <property type="molecule type" value="Genomic_DNA"/>
</dbReference>
<reference evidence="1 2" key="1">
    <citation type="journal article" date="2014" name="Science">
        <title>Plant genetics. Early allopolyploid evolution in the post-Neolithic Brassica napus oilseed genome.</title>
        <authorList>
            <person name="Chalhoub B."/>
            <person name="Denoeud F."/>
            <person name="Liu S."/>
            <person name="Parkin I.A."/>
            <person name="Tang H."/>
            <person name="Wang X."/>
            <person name="Chiquet J."/>
            <person name="Belcram H."/>
            <person name="Tong C."/>
            <person name="Samans B."/>
            <person name="Correa M."/>
            <person name="Da Silva C."/>
            <person name="Just J."/>
            <person name="Falentin C."/>
            <person name="Koh C.S."/>
            <person name="Le Clainche I."/>
            <person name="Bernard M."/>
            <person name="Bento P."/>
            <person name="Noel B."/>
            <person name="Labadie K."/>
            <person name="Alberti A."/>
            <person name="Charles M."/>
            <person name="Arnaud D."/>
            <person name="Guo H."/>
            <person name="Daviaud C."/>
            <person name="Alamery S."/>
            <person name="Jabbari K."/>
            <person name="Zhao M."/>
            <person name="Edger P.P."/>
            <person name="Chelaifa H."/>
            <person name="Tack D."/>
            <person name="Lassalle G."/>
            <person name="Mestiri I."/>
            <person name="Schnel N."/>
            <person name="Le Paslier M.C."/>
            <person name="Fan G."/>
            <person name="Renault V."/>
            <person name="Bayer P.E."/>
            <person name="Golicz A.A."/>
            <person name="Manoli S."/>
            <person name="Lee T.H."/>
            <person name="Thi V.H."/>
            <person name="Chalabi S."/>
            <person name="Hu Q."/>
            <person name="Fan C."/>
            <person name="Tollenaere R."/>
            <person name="Lu Y."/>
            <person name="Battail C."/>
            <person name="Shen J."/>
            <person name="Sidebottom C.H."/>
            <person name="Wang X."/>
            <person name="Canaguier A."/>
            <person name="Chauveau A."/>
            <person name="Berard A."/>
            <person name="Deniot G."/>
            <person name="Guan M."/>
            <person name="Liu Z."/>
            <person name="Sun F."/>
            <person name="Lim Y.P."/>
            <person name="Lyons E."/>
            <person name="Town C.D."/>
            <person name="Bancroft I."/>
            <person name="Wang X."/>
            <person name="Meng J."/>
            <person name="Ma J."/>
            <person name="Pires J.C."/>
            <person name="King G.J."/>
            <person name="Brunel D."/>
            <person name="Delourme R."/>
            <person name="Renard M."/>
            <person name="Aury J.M."/>
            <person name="Adams K.L."/>
            <person name="Batley J."/>
            <person name="Snowdon R.J."/>
            <person name="Tost J."/>
            <person name="Edwards D."/>
            <person name="Zhou Y."/>
            <person name="Hua W."/>
            <person name="Sharpe A.G."/>
            <person name="Paterson A.H."/>
            <person name="Guan C."/>
            <person name="Wincker P."/>
        </authorList>
    </citation>
    <scope>NUCLEOTIDE SEQUENCE [LARGE SCALE GENOMIC DNA]</scope>
    <source>
        <strain evidence="2">cv. Darmor-bzh</strain>
    </source>
</reference>
<dbReference type="AlphaFoldDB" id="A0A078HZJ1"/>